<dbReference type="GO" id="GO:0032991">
    <property type="term" value="C:protein-containing complex"/>
    <property type="evidence" value="ECO:0007669"/>
    <property type="project" value="TreeGrafter"/>
</dbReference>
<feature type="chain" id="PRO_5018088674" evidence="6">
    <location>
        <begin position="20"/>
        <end position="716"/>
    </location>
</feature>
<feature type="disulfide bond" evidence="5">
    <location>
        <begin position="471"/>
        <end position="488"/>
    </location>
</feature>
<dbReference type="OrthoDB" id="6051224at2759"/>
<feature type="disulfide bond" evidence="5">
    <location>
        <begin position="420"/>
        <end position="437"/>
    </location>
</feature>
<dbReference type="Gene3D" id="2.10.25.10">
    <property type="entry name" value="Laminin"/>
    <property type="match status" value="9"/>
</dbReference>
<feature type="domain" description="EGF-like" evidence="7">
    <location>
        <begin position="150"/>
        <end position="193"/>
    </location>
</feature>
<feature type="disulfide bond" evidence="5">
    <location>
        <begin position="490"/>
        <end position="499"/>
    </location>
</feature>
<dbReference type="EMBL" id="REGN01012179">
    <property type="protein sequence ID" value="RMZ96451.1"/>
    <property type="molecule type" value="Genomic_DNA"/>
</dbReference>
<feature type="signal peptide" evidence="6">
    <location>
        <begin position="1"/>
        <end position="19"/>
    </location>
</feature>
<comment type="caution">
    <text evidence="5">Lacks conserved residue(s) required for the propagation of feature annotation.</text>
</comment>
<feature type="domain" description="EGF-like" evidence="7">
    <location>
        <begin position="306"/>
        <end position="345"/>
    </location>
</feature>
<evidence type="ECO:0000256" key="2">
    <source>
        <dbReference type="ARBA" id="ARBA00022729"/>
    </source>
</evidence>
<protein>
    <submittedName>
        <fullName evidence="8">Neurogenic locus notch-like protein</fullName>
    </submittedName>
</protein>
<dbReference type="InterPro" id="IPR038700">
    <property type="entry name" value="Thiol_cytolys_C_sf"/>
</dbReference>
<feature type="domain" description="EGF-like" evidence="7">
    <location>
        <begin position="461"/>
        <end position="500"/>
    </location>
</feature>
<dbReference type="Pfam" id="PF00008">
    <property type="entry name" value="EGF"/>
    <property type="match status" value="1"/>
</dbReference>
<feature type="disulfide bond" evidence="5">
    <location>
        <begin position="570"/>
        <end position="587"/>
    </location>
</feature>
<dbReference type="AlphaFoldDB" id="A0A3M7PBF9"/>
<feature type="domain" description="EGF-like" evidence="7">
    <location>
        <begin position="561"/>
        <end position="599"/>
    </location>
</feature>
<feature type="disulfide bond" evidence="5">
    <location>
        <begin position="439"/>
        <end position="448"/>
    </location>
</feature>
<feature type="disulfide bond" evidence="5">
    <location>
        <begin position="183"/>
        <end position="192"/>
    </location>
</feature>
<feature type="disulfide bond" evidence="5">
    <location>
        <begin position="523"/>
        <end position="540"/>
    </location>
</feature>
<feature type="domain" description="EGF-like" evidence="7">
    <location>
        <begin position="357"/>
        <end position="396"/>
    </location>
</feature>
<keyword evidence="4 5" id="KW-1015">Disulfide bond</keyword>
<keyword evidence="2 6" id="KW-0732">Signal</keyword>
<evidence type="ECO:0000256" key="6">
    <source>
        <dbReference type="SAM" id="SignalP"/>
    </source>
</evidence>
<dbReference type="Proteomes" id="UP000276133">
    <property type="component" value="Unassembled WGS sequence"/>
</dbReference>
<feature type="domain" description="EGF-like" evidence="7">
    <location>
        <begin position="254"/>
        <end position="292"/>
    </location>
</feature>
<dbReference type="Gene3D" id="2.60.40.1430">
    <property type="entry name" value="Perfringolysin, domain 4"/>
    <property type="match status" value="1"/>
</dbReference>
<feature type="disulfide bond" evidence="5">
    <location>
        <begin position="589"/>
        <end position="598"/>
    </location>
</feature>
<gene>
    <name evidence="8" type="ORF">BpHYR1_041861</name>
</gene>
<feature type="disulfide bond" evidence="5">
    <location>
        <begin position="282"/>
        <end position="291"/>
    </location>
</feature>
<organism evidence="8 9">
    <name type="scientific">Brachionus plicatilis</name>
    <name type="common">Marine rotifer</name>
    <name type="synonym">Brachionus muelleri</name>
    <dbReference type="NCBI Taxonomy" id="10195"/>
    <lineage>
        <taxon>Eukaryota</taxon>
        <taxon>Metazoa</taxon>
        <taxon>Spiralia</taxon>
        <taxon>Gnathifera</taxon>
        <taxon>Rotifera</taxon>
        <taxon>Eurotatoria</taxon>
        <taxon>Monogononta</taxon>
        <taxon>Pseudotrocha</taxon>
        <taxon>Ploima</taxon>
        <taxon>Brachionidae</taxon>
        <taxon>Brachionus</taxon>
    </lineage>
</organism>
<name>A0A3M7PBF9_BRAPC</name>
<dbReference type="PANTHER" id="PTHR24049:SF22">
    <property type="entry name" value="DROSOPHILA CRUMBS HOMOLOG"/>
    <property type="match status" value="1"/>
</dbReference>
<keyword evidence="9" id="KW-1185">Reference proteome</keyword>
<evidence type="ECO:0000256" key="4">
    <source>
        <dbReference type="ARBA" id="ARBA00023157"/>
    </source>
</evidence>
<feature type="disulfide bond" evidence="5">
    <location>
        <begin position="367"/>
        <end position="384"/>
    </location>
</feature>
<keyword evidence="3" id="KW-0677">Repeat</keyword>
<keyword evidence="1 5" id="KW-0245">EGF-like domain</keyword>
<evidence type="ECO:0000313" key="8">
    <source>
        <dbReference type="EMBL" id="RMZ96451.1"/>
    </source>
</evidence>
<evidence type="ECO:0000256" key="5">
    <source>
        <dbReference type="PROSITE-ProRule" id="PRU00076"/>
    </source>
</evidence>
<dbReference type="PROSITE" id="PS50026">
    <property type="entry name" value="EGF_3"/>
    <property type="match status" value="9"/>
</dbReference>
<feature type="disulfide bond" evidence="5">
    <location>
        <begin position="386"/>
        <end position="395"/>
    </location>
</feature>
<dbReference type="SMART" id="SM00181">
    <property type="entry name" value="EGF"/>
    <property type="match status" value="10"/>
</dbReference>
<dbReference type="GO" id="GO:0007157">
    <property type="term" value="P:heterophilic cell-cell adhesion via plasma membrane cell adhesion molecules"/>
    <property type="evidence" value="ECO:0007669"/>
    <property type="project" value="TreeGrafter"/>
</dbReference>
<dbReference type="PROSITE" id="PS00022">
    <property type="entry name" value="EGF_1"/>
    <property type="match status" value="10"/>
</dbReference>
<dbReference type="InterPro" id="IPR051022">
    <property type="entry name" value="Notch_Cell-Fate_Det"/>
</dbReference>
<dbReference type="GO" id="GO:0005886">
    <property type="term" value="C:plasma membrane"/>
    <property type="evidence" value="ECO:0007669"/>
    <property type="project" value="TreeGrafter"/>
</dbReference>
<feature type="disulfide bond" evidence="5">
    <location>
        <begin position="263"/>
        <end position="280"/>
    </location>
</feature>
<accession>A0A3M7PBF9</accession>
<feature type="domain" description="EGF-like" evidence="7">
    <location>
        <begin position="196"/>
        <end position="233"/>
    </location>
</feature>
<proteinExistence type="predicted"/>
<feature type="domain" description="EGF-like" evidence="7">
    <location>
        <begin position="410"/>
        <end position="449"/>
    </location>
</feature>
<sequence>MILHNFFILTIFLCCYSWAVDPCSELKCKKPLTACPETRDGQESCQCAIKCSQTEPKSKLVTTKFGNLTLKFDSRVVPLAKQGGASCYQSACMNGGTCYTNYNVYNTQPITTTTTTSAPSIRPLCSCQAQFSGSRCELYNPSNNVPQEGWNNLCRVYNDKNMNICQNGGQCVYISDNKVACVCPSTFVGQYCEIPVYEECSGPANAQCHREYGKCLPNGDCQCNPNHTGTKCDIPISSTAQVNPVTTTRATQSPVQSCLTYFCQNGGTCRPTNYDPYVICLCPPSFTGSRCEIYVSPPTPQPQTAPPSPCQTQQYCYNGGTCQPSSYKPFAYCLCPIGYTGTRCEICLTVTTPAPSPVSPCSNQQYCYNGGTCQPSSYEPFAYCLCPIGYTGSRCEICLTTIATQPATLPPSPCQTQQYCYNGGTCQPSSYKPFAYCLCPIGYTGTRCEICLTVTTPAPSPVSPCSNQQYCLNGGTCRATNYSPYAICICPPNYTGTKCEICIAAPVTVPATTKSTCQTQVFCLNGGTCRPTNYSPYAMCICPPNYTGSRCEICVSSPVTSSPGCLANYCLNGGTCESISMDPYVSCRCPPNFTGTRCEICVGSGPGTSGLSSGTPRCNFTVSVRNDGAYVARFKLMYSIDGITQPLEVSNSIAARQTQSITIPYFAKDLVVISEKLFFDWYTIFTDTGINMQTKCTKCYKVWGAVTNPQWDYLLC</sequence>
<feature type="disulfide bond" evidence="5">
    <location>
        <begin position="335"/>
        <end position="344"/>
    </location>
</feature>
<feature type="domain" description="EGF-like" evidence="7">
    <location>
        <begin position="513"/>
        <end position="552"/>
    </location>
</feature>
<evidence type="ECO:0000259" key="7">
    <source>
        <dbReference type="PROSITE" id="PS50026"/>
    </source>
</evidence>
<feature type="disulfide bond" evidence="5">
    <location>
        <begin position="542"/>
        <end position="551"/>
    </location>
</feature>
<reference evidence="8 9" key="1">
    <citation type="journal article" date="2018" name="Sci. Rep.">
        <title>Genomic signatures of local adaptation to the degree of environmental predictability in rotifers.</title>
        <authorList>
            <person name="Franch-Gras L."/>
            <person name="Hahn C."/>
            <person name="Garcia-Roger E.M."/>
            <person name="Carmona M.J."/>
            <person name="Serra M."/>
            <person name="Gomez A."/>
        </authorList>
    </citation>
    <scope>NUCLEOTIDE SEQUENCE [LARGE SCALE GENOMIC DNA]</scope>
    <source>
        <strain evidence="8">HYR1</strain>
    </source>
</reference>
<evidence type="ECO:0000256" key="3">
    <source>
        <dbReference type="ARBA" id="ARBA00022737"/>
    </source>
</evidence>
<dbReference type="STRING" id="10195.A0A3M7PBF9"/>
<dbReference type="FunFam" id="2.10.25.10:FF:000118">
    <property type="entry name" value="protein delta homolog 2"/>
    <property type="match status" value="1"/>
</dbReference>
<dbReference type="SUPFAM" id="SSF57196">
    <property type="entry name" value="EGF/Laminin"/>
    <property type="match status" value="8"/>
</dbReference>
<feature type="disulfide bond" evidence="5">
    <location>
        <begin position="223"/>
        <end position="232"/>
    </location>
</feature>
<dbReference type="GO" id="GO:0045197">
    <property type="term" value="P:establishment or maintenance of epithelial cell apical/basal polarity"/>
    <property type="evidence" value="ECO:0007669"/>
    <property type="project" value="TreeGrafter"/>
</dbReference>
<evidence type="ECO:0000313" key="9">
    <source>
        <dbReference type="Proteomes" id="UP000276133"/>
    </source>
</evidence>
<dbReference type="PANTHER" id="PTHR24049">
    <property type="entry name" value="CRUMBS FAMILY MEMBER"/>
    <property type="match status" value="1"/>
</dbReference>
<comment type="caution">
    <text evidence="8">The sequence shown here is derived from an EMBL/GenBank/DDBJ whole genome shotgun (WGS) entry which is preliminary data.</text>
</comment>
<dbReference type="InterPro" id="IPR000742">
    <property type="entry name" value="EGF"/>
</dbReference>
<evidence type="ECO:0000256" key="1">
    <source>
        <dbReference type="ARBA" id="ARBA00022536"/>
    </source>
</evidence>
<feature type="disulfide bond" evidence="5">
    <location>
        <begin position="316"/>
        <end position="333"/>
    </location>
</feature>